<dbReference type="AlphaFoldDB" id="A0A8J1LDD8"/>
<proteinExistence type="inferred from homology"/>
<dbReference type="Proteomes" id="UP000186698">
    <property type="component" value="Chromosome 7S"/>
</dbReference>
<sequence>MLLLILLQLLYTGASAEMSCTTIPEKLKQLDAGNGDVFGVSDEGSVYFWHSDRWRQIKGNYLHVTVGPAGVWAVDKNNLVYRLQNFEWIQVSGLLKQIDAGGDTFLVGVNAEDNIYCLNQESIKGITLSYKQIKGKLMYYSCGPHGCWGVNNVYEVYYQNNVTQTSCKGTGSVRVPGSSAMVEVGTDGSVFGVTKYGEVIRRVGISPTNPMGTTWKSLELYGNFKHVSYDAGFLWIIAENGRVIRCPYPESILPSLL</sequence>
<dbReference type="GO" id="GO:0030246">
    <property type="term" value="F:carbohydrate binding"/>
    <property type="evidence" value="ECO:0007669"/>
    <property type="project" value="UniProtKB-KW"/>
</dbReference>
<dbReference type="InterPro" id="IPR006624">
    <property type="entry name" value="Beta-propeller_rpt_TECPR"/>
</dbReference>
<dbReference type="PANTHER" id="PTHR23250">
    <property type="entry name" value="DYSFERLIN-RELATED"/>
    <property type="match status" value="1"/>
</dbReference>
<evidence type="ECO:0000313" key="4">
    <source>
        <dbReference type="Proteomes" id="UP000186698"/>
    </source>
</evidence>
<dbReference type="RefSeq" id="XP_041426665.1">
    <property type="nucleotide sequence ID" value="XM_041570731.1"/>
</dbReference>
<dbReference type="GeneID" id="121396168"/>
<accession>A0A8J1LDD8</accession>
<dbReference type="SMART" id="SM00706">
    <property type="entry name" value="TECPR"/>
    <property type="match status" value="6"/>
</dbReference>
<dbReference type="PANTHER" id="PTHR23250:SF3">
    <property type="entry name" value="FISH-EGG LECTIN-LIKE ISOFORM X1-RELATED"/>
    <property type="match status" value="1"/>
</dbReference>
<organism evidence="4 5">
    <name type="scientific">Xenopus laevis</name>
    <name type="common">African clawed frog</name>
    <dbReference type="NCBI Taxonomy" id="8355"/>
    <lineage>
        <taxon>Eukaryota</taxon>
        <taxon>Metazoa</taxon>
        <taxon>Chordata</taxon>
        <taxon>Craniata</taxon>
        <taxon>Vertebrata</taxon>
        <taxon>Euteleostomi</taxon>
        <taxon>Amphibia</taxon>
        <taxon>Batrachia</taxon>
        <taxon>Anura</taxon>
        <taxon>Pipoidea</taxon>
        <taxon>Pipidae</taxon>
        <taxon>Xenopodinae</taxon>
        <taxon>Xenopus</taxon>
        <taxon>Xenopus</taxon>
    </lineage>
</organism>
<reference evidence="5" key="1">
    <citation type="submission" date="2025-08" db="UniProtKB">
        <authorList>
            <consortium name="RefSeq"/>
        </authorList>
    </citation>
    <scope>IDENTIFICATION</scope>
    <source>
        <strain evidence="5">J_2021</strain>
        <tissue evidence="5">Erythrocytes</tissue>
    </source>
</reference>
<keyword evidence="3" id="KW-0732">Signal</keyword>
<protein>
    <submittedName>
        <fullName evidence="5">Fish-egg lectin-like</fullName>
    </submittedName>
</protein>
<evidence type="ECO:0000256" key="3">
    <source>
        <dbReference type="SAM" id="SignalP"/>
    </source>
</evidence>
<evidence type="ECO:0000256" key="2">
    <source>
        <dbReference type="ARBA" id="ARBA00038331"/>
    </source>
</evidence>
<evidence type="ECO:0000256" key="1">
    <source>
        <dbReference type="ARBA" id="ARBA00022734"/>
    </source>
</evidence>
<feature type="chain" id="PRO_5035245892" evidence="3">
    <location>
        <begin position="17"/>
        <end position="257"/>
    </location>
</feature>
<name>A0A8J1LDD8_XENLA</name>
<comment type="similarity">
    <text evidence="2">Belongs to the tectonin family.</text>
</comment>
<keyword evidence="1" id="KW-0430">Lectin</keyword>
<dbReference type="KEGG" id="xla:121396168"/>
<dbReference type="Pfam" id="PF19193">
    <property type="entry name" value="Tectonin"/>
    <property type="match status" value="1"/>
</dbReference>
<dbReference type="InterPro" id="IPR051513">
    <property type="entry name" value="Tectonin_beta-prop"/>
</dbReference>
<gene>
    <name evidence="5" type="primary">LOC121396168</name>
</gene>
<evidence type="ECO:0000313" key="5">
    <source>
        <dbReference type="RefSeq" id="XP_041426665.1"/>
    </source>
</evidence>
<dbReference type="OrthoDB" id="166585at2759"/>
<feature type="signal peptide" evidence="3">
    <location>
        <begin position="1"/>
        <end position="16"/>
    </location>
</feature>
<keyword evidence="4" id="KW-1185">Reference proteome</keyword>